<dbReference type="GeneTree" id="ENSGT00530000063759"/>
<dbReference type="InterPro" id="IPR001683">
    <property type="entry name" value="PX_dom"/>
</dbReference>
<reference evidence="9" key="3">
    <citation type="submission" date="2025-09" db="UniProtKB">
        <authorList>
            <consortium name="Ensembl"/>
        </authorList>
    </citation>
    <scope>IDENTIFICATION</scope>
</reference>
<dbReference type="PANTHER" id="PTHR20939:SF1">
    <property type="entry name" value="SORTING NEXIN-20"/>
    <property type="match status" value="1"/>
</dbReference>
<evidence type="ECO:0000256" key="4">
    <source>
        <dbReference type="ARBA" id="ARBA00022927"/>
    </source>
</evidence>
<dbReference type="GO" id="GO:0031901">
    <property type="term" value="C:early endosome membrane"/>
    <property type="evidence" value="ECO:0007669"/>
    <property type="project" value="UniProtKB-SubCell"/>
</dbReference>
<dbReference type="GO" id="GO:1901981">
    <property type="term" value="F:phosphatidylinositol phosphate binding"/>
    <property type="evidence" value="ECO:0007669"/>
    <property type="project" value="TreeGrafter"/>
</dbReference>
<keyword evidence="10" id="KW-1185">Reference proteome</keyword>
<proteinExistence type="predicted"/>
<evidence type="ECO:0000313" key="10">
    <source>
        <dbReference type="Proteomes" id="UP000694395"/>
    </source>
</evidence>
<dbReference type="Proteomes" id="UP000694395">
    <property type="component" value="Chromosome 2"/>
</dbReference>
<evidence type="ECO:0000256" key="6">
    <source>
        <dbReference type="ARBA" id="ARBA00023136"/>
    </source>
</evidence>
<feature type="region of interest" description="Disordered" evidence="7">
    <location>
        <begin position="1"/>
        <end position="36"/>
    </location>
</feature>
<dbReference type="SMART" id="SM00312">
    <property type="entry name" value="PX"/>
    <property type="match status" value="1"/>
</dbReference>
<dbReference type="Ensembl" id="ENSOMYT00000022886.2">
    <property type="protein sequence ID" value="ENSOMYP00000020843.2"/>
    <property type="gene ID" value="ENSOMYG00000010055.2"/>
</dbReference>
<dbReference type="InterPro" id="IPR036871">
    <property type="entry name" value="PX_dom_sf"/>
</dbReference>
<evidence type="ECO:0000313" key="9">
    <source>
        <dbReference type="Ensembl" id="ENSOMYP00000020843.2"/>
    </source>
</evidence>
<evidence type="ECO:0000256" key="1">
    <source>
        <dbReference type="ARBA" id="ARBA00004469"/>
    </source>
</evidence>
<reference evidence="9" key="2">
    <citation type="submission" date="2025-08" db="UniProtKB">
        <authorList>
            <consortium name="Ensembl"/>
        </authorList>
    </citation>
    <scope>IDENTIFICATION</scope>
</reference>
<accession>A0A8C7PCU6</accession>
<dbReference type="InterPro" id="IPR039937">
    <property type="entry name" value="SNX20/SNX21"/>
</dbReference>
<keyword evidence="6" id="KW-0472">Membrane</keyword>
<organism evidence="9 10">
    <name type="scientific">Oncorhynchus mykiss</name>
    <name type="common">Rainbow trout</name>
    <name type="synonym">Salmo gairdneri</name>
    <dbReference type="NCBI Taxonomy" id="8022"/>
    <lineage>
        <taxon>Eukaryota</taxon>
        <taxon>Metazoa</taxon>
        <taxon>Chordata</taxon>
        <taxon>Craniata</taxon>
        <taxon>Vertebrata</taxon>
        <taxon>Euteleostomi</taxon>
        <taxon>Actinopterygii</taxon>
        <taxon>Neopterygii</taxon>
        <taxon>Teleostei</taxon>
        <taxon>Protacanthopterygii</taxon>
        <taxon>Salmoniformes</taxon>
        <taxon>Salmonidae</taxon>
        <taxon>Salmoninae</taxon>
        <taxon>Oncorhynchus</taxon>
    </lineage>
</organism>
<keyword evidence="3" id="KW-0967">Endosome</keyword>
<keyword evidence="4" id="KW-0653">Protein transport</keyword>
<comment type="subcellular location">
    <subcellularLocation>
        <location evidence="1">Early endosome membrane</location>
        <topology evidence="1">Peripheral membrane protein</topology>
        <orientation evidence="1">Cytoplasmic side</orientation>
    </subcellularLocation>
</comment>
<evidence type="ECO:0000256" key="5">
    <source>
        <dbReference type="ARBA" id="ARBA00023121"/>
    </source>
</evidence>
<dbReference type="GO" id="GO:0015031">
    <property type="term" value="P:protein transport"/>
    <property type="evidence" value="ECO:0007669"/>
    <property type="project" value="UniProtKB-KW"/>
</dbReference>
<keyword evidence="2" id="KW-0813">Transport</keyword>
<dbReference type="PANTHER" id="PTHR20939">
    <property type="entry name" value="SORTING NEXIN 20, 21"/>
    <property type="match status" value="1"/>
</dbReference>
<keyword evidence="5" id="KW-0446">Lipid-binding</keyword>
<protein>
    <submittedName>
        <fullName evidence="9">Sorting nexin 20</fullName>
    </submittedName>
</protein>
<sequence length="332" mass="37837">MAERAVPQENTGINTGIQQSNGPYPEATAESLDLEDSHQQGKKHLVAFSNFPSNGACVYDLCPGPSSSCMTTKELQQHWGAVKHRLKPVKLLFEIPSARTIAQHLSKYVVYQIVLIRSGSYDSKRVSVERRYSDFVHLHQQLLEDFSEELEEVILPRKLLTGNFNPETIWERRLALRDYLAQLYAVHCVRHSHHFLDFFTEPEQRRAHGLLRAGQFGPAVALLETVLELQEKMGGWQSPVLLVPTLCALTVCQRDLEEPESAFTMGQRALPTVRRYGLKRYRGPLLEMMVDLGYQLGRPVAQLQEELVQVRDAERGLLSFRSLKELVVQEFT</sequence>
<dbReference type="Pfam" id="PF00787">
    <property type="entry name" value="PX"/>
    <property type="match status" value="1"/>
</dbReference>
<dbReference type="AlphaFoldDB" id="A0A8C7PCU6"/>
<evidence type="ECO:0000259" key="8">
    <source>
        <dbReference type="PROSITE" id="PS50195"/>
    </source>
</evidence>
<reference evidence="9" key="1">
    <citation type="submission" date="2020-07" db="EMBL/GenBank/DDBJ databases">
        <title>A long reads based de novo assembly of the rainbow trout Arlee double haploid line genome.</title>
        <authorList>
            <person name="Gao G."/>
            <person name="Palti Y."/>
        </authorList>
    </citation>
    <scope>NUCLEOTIDE SEQUENCE [LARGE SCALE GENOMIC DNA]</scope>
</reference>
<evidence type="ECO:0000256" key="3">
    <source>
        <dbReference type="ARBA" id="ARBA00022753"/>
    </source>
</evidence>
<name>A0A8C7PCU6_ONCMY</name>
<feature type="compositionally biased region" description="Polar residues" evidence="7">
    <location>
        <begin position="8"/>
        <end position="22"/>
    </location>
</feature>
<evidence type="ECO:0000256" key="2">
    <source>
        <dbReference type="ARBA" id="ARBA00022448"/>
    </source>
</evidence>
<dbReference type="PROSITE" id="PS50195">
    <property type="entry name" value="PX"/>
    <property type="match status" value="1"/>
</dbReference>
<evidence type="ECO:0000256" key="7">
    <source>
        <dbReference type="SAM" id="MobiDB-lite"/>
    </source>
</evidence>
<dbReference type="Gene3D" id="3.30.1520.10">
    <property type="entry name" value="Phox-like domain"/>
    <property type="match status" value="1"/>
</dbReference>
<feature type="domain" description="PX" evidence="8">
    <location>
        <begin position="89"/>
        <end position="206"/>
    </location>
</feature>
<dbReference type="SUPFAM" id="SSF64268">
    <property type="entry name" value="PX domain"/>
    <property type="match status" value="1"/>
</dbReference>